<keyword evidence="3" id="KW-1003">Cell membrane</keyword>
<dbReference type="PROSITE" id="PS51257">
    <property type="entry name" value="PROKAR_LIPOPROTEIN"/>
    <property type="match status" value="1"/>
</dbReference>
<evidence type="ECO:0000256" key="6">
    <source>
        <dbReference type="ARBA" id="ARBA00023288"/>
    </source>
</evidence>
<evidence type="ECO:0000256" key="5">
    <source>
        <dbReference type="ARBA" id="ARBA00023136"/>
    </source>
</evidence>
<dbReference type="InterPro" id="IPR050957">
    <property type="entry name" value="BMP_lipoprotein"/>
</dbReference>
<name>A0ABT1RPJ4_9FIRM</name>
<gene>
    <name evidence="8" type="ORF">NE619_10155</name>
</gene>
<protein>
    <submittedName>
        <fullName evidence="8">BMP family ABC transporter substrate-binding protein</fullName>
    </submittedName>
</protein>
<organism evidence="8 9">
    <name type="scientific">Anaerovorax odorimutans</name>
    <dbReference type="NCBI Taxonomy" id="109327"/>
    <lineage>
        <taxon>Bacteria</taxon>
        <taxon>Bacillati</taxon>
        <taxon>Bacillota</taxon>
        <taxon>Clostridia</taxon>
        <taxon>Peptostreptococcales</taxon>
        <taxon>Anaerovoracaceae</taxon>
        <taxon>Anaerovorax</taxon>
    </lineage>
</organism>
<evidence type="ECO:0000256" key="4">
    <source>
        <dbReference type="ARBA" id="ARBA00022729"/>
    </source>
</evidence>
<evidence type="ECO:0000256" key="1">
    <source>
        <dbReference type="ARBA" id="ARBA00004193"/>
    </source>
</evidence>
<keyword evidence="6" id="KW-0449">Lipoprotein</keyword>
<dbReference type="CDD" id="cd06354">
    <property type="entry name" value="PBP1_PrnA-like"/>
    <property type="match status" value="1"/>
</dbReference>
<keyword evidence="5" id="KW-0472">Membrane</keyword>
<feature type="domain" description="ABC transporter substrate-binding protein PnrA-like" evidence="7">
    <location>
        <begin position="36"/>
        <end position="331"/>
    </location>
</feature>
<comment type="caution">
    <text evidence="8">The sequence shown here is derived from an EMBL/GenBank/DDBJ whole genome shotgun (WGS) entry which is preliminary data.</text>
</comment>
<dbReference type="InterPro" id="IPR028082">
    <property type="entry name" value="Peripla_BP_I"/>
</dbReference>
<evidence type="ECO:0000256" key="2">
    <source>
        <dbReference type="ARBA" id="ARBA00008610"/>
    </source>
</evidence>
<dbReference type="Gene3D" id="3.40.50.2300">
    <property type="match status" value="2"/>
</dbReference>
<keyword evidence="4" id="KW-0732">Signal</keyword>
<dbReference type="SUPFAM" id="SSF53822">
    <property type="entry name" value="Periplasmic binding protein-like I"/>
    <property type="match status" value="1"/>
</dbReference>
<dbReference type="Pfam" id="PF02608">
    <property type="entry name" value="Bmp"/>
    <property type="match status" value="1"/>
</dbReference>
<dbReference type="RefSeq" id="WP_256132281.1">
    <property type="nucleotide sequence ID" value="NZ_JANFXK010000010.1"/>
</dbReference>
<dbReference type="InterPro" id="IPR003760">
    <property type="entry name" value="PnrA-like"/>
</dbReference>
<reference evidence="8 9" key="1">
    <citation type="submission" date="2022-06" db="EMBL/GenBank/DDBJ databases">
        <title>Isolation of gut microbiota from human fecal samples.</title>
        <authorList>
            <person name="Pamer E.G."/>
            <person name="Barat B."/>
            <person name="Waligurski E."/>
            <person name="Medina S."/>
            <person name="Paddock L."/>
            <person name="Mostad J."/>
        </authorList>
    </citation>
    <scope>NUCLEOTIDE SEQUENCE [LARGE SCALE GENOMIC DNA]</scope>
    <source>
        <strain evidence="8 9">SL.3.17</strain>
    </source>
</reference>
<dbReference type="PANTHER" id="PTHR34296">
    <property type="entry name" value="TRANSCRIPTIONAL ACTIVATOR PROTEIN MED"/>
    <property type="match status" value="1"/>
</dbReference>
<dbReference type="Proteomes" id="UP001524502">
    <property type="component" value="Unassembled WGS sequence"/>
</dbReference>
<sequence length="360" mass="38483">MKIKKLLAVVTAVILIAGLSGCGQKKEEKPVTYEIAMLSDTATIEDGSFNEAVWQGIEAFVEENPVSYKSYLTTEAATDAYLRTVEEAIDGGAKLVITAGASFDETIYEAQSEHPEISFVLLDGQPKGGEKGDTEVRKNTVAVTFAEEQAGYLAGYAAVKEGYKKLGFAGGKELPPVQRFGYGFVQGADAAAKDMGTSNVRIKYGYTGTFDADAAVEQQAADWYQDGTEVIFACAGGAGRSIMKAAEAAGGYVIGVDTDQSKESETVLIAAVKNIDSTINDILWGFYGDEEFAGGQTVKLDAENGGVGLSIASSRMKNFTKDDYNRVFSKLENKNVTVKGDGITDVKELETNRVKLDMAK</sequence>
<dbReference type="PANTHER" id="PTHR34296:SF2">
    <property type="entry name" value="ABC TRANSPORTER GUANOSINE-BINDING PROTEIN NUPN"/>
    <property type="match status" value="1"/>
</dbReference>
<proteinExistence type="inferred from homology"/>
<accession>A0ABT1RPJ4</accession>
<comment type="similarity">
    <text evidence="2">Belongs to the BMP lipoprotein family.</text>
</comment>
<dbReference type="EMBL" id="JANFXK010000010">
    <property type="protein sequence ID" value="MCQ4637088.1"/>
    <property type="molecule type" value="Genomic_DNA"/>
</dbReference>
<evidence type="ECO:0000313" key="8">
    <source>
        <dbReference type="EMBL" id="MCQ4637088.1"/>
    </source>
</evidence>
<evidence type="ECO:0000313" key="9">
    <source>
        <dbReference type="Proteomes" id="UP001524502"/>
    </source>
</evidence>
<keyword evidence="9" id="KW-1185">Reference proteome</keyword>
<evidence type="ECO:0000259" key="7">
    <source>
        <dbReference type="Pfam" id="PF02608"/>
    </source>
</evidence>
<evidence type="ECO:0000256" key="3">
    <source>
        <dbReference type="ARBA" id="ARBA00022475"/>
    </source>
</evidence>
<comment type="subcellular location">
    <subcellularLocation>
        <location evidence="1">Cell membrane</location>
        <topology evidence="1">Lipid-anchor</topology>
    </subcellularLocation>
</comment>